<protein>
    <recommendedName>
        <fullName evidence="1">OTU domain-containing protein</fullName>
    </recommendedName>
</protein>
<dbReference type="InterPro" id="IPR003323">
    <property type="entry name" value="OTU_dom"/>
</dbReference>
<proteinExistence type="predicted"/>
<organism evidence="2">
    <name type="scientific">Dunaliella tertiolecta</name>
    <name type="common">Green alga</name>
    <dbReference type="NCBI Taxonomy" id="3047"/>
    <lineage>
        <taxon>Eukaryota</taxon>
        <taxon>Viridiplantae</taxon>
        <taxon>Chlorophyta</taxon>
        <taxon>core chlorophytes</taxon>
        <taxon>Chlorophyceae</taxon>
        <taxon>CS clade</taxon>
        <taxon>Chlamydomonadales</taxon>
        <taxon>Dunaliellaceae</taxon>
        <taxon>Dunaliella</taxon>
    </lineage>
</organism>
<dbReference type="EMBL" id="HBIP01028714">
    <property type="protein sequence ID" value="CAE0502279.1"/>
    <property type="molecule type" value="Transcribed_RNA"/>
</dbReference>
<gene>
    <name evidence="2" type="ORF">DTER00134_LOCUS17352</name>
</gene>
<reference evidence="2" key="1">
    <citation type="submission" date="2021-01" db="EMBL/GenBank/DDBJ databases">
        <authorList>
            <person name="Corre E."/>
            <person name="Pelletier E."/>
            <person name="Niang G."/>
            <person name="Scheremetjew M."/>
            <person name="Finn R."/>
            <person name="Kale V."/>
            <person name="Holt S."/>
            <person name="Cochrane G."/>
            <person name="Meng A."/>
            <person name="Brown T."/>
            <person name="Cohen L."/>
        </authorList>
    </citation>
    <scope>NUCLEOTIDE SEQUENCE</scope>
    <source>
        <strain evidence="2">CCMP1320</strain>
    </source>
</reference>
<evidence type="ECO:0000259" key="1">
    <source>
        <dbReference type="Pfam" id="PF02338"/>
    </source>
</evidence>
<dbReference type="Gene3D" id="3.90.70.80">
    <property type="match status" value="1"/>
</dbReference>
<accession>A0A7S3R4G7</accession>
<sequence>MVGTWRGGGLHATPVSQLYFRALHVFMADDLRTTYRLISCICNCRWGGEPELVMAVNVIRRPITVHHIVDGAATPIVTYGEELGMAQAVHLLWSTVHYDLLIPE</sequence>
<name>A0A7S3R4G7_DUNTE</name>
<dbReference type="AlphaFoldDB" id="A0A7S3R4G7"/>
<dbReference type="Pfam" id="PF02338">
    <property type="entry name" value="OTU"/>
    <property type="match status" value="1"/>
</dbReference>
<evidence type="ECO:0000313" key="2">
    <source>
        <dbReference type="EMBL" id="CAE0502279.1"/>
    </source>
</evidence>
<feature type="domain" description="OTU" evidence="1">
    <location>
        <begin position="19"/>
        <end position="99"/>
    </location>
</feature>